<protein>
    <submittedName>
        <fullName evidence="10">Prominin-like protein</fullName>
    </submittedName>
</protein>
<evidence type="ECO:0000256" key="8">
    <source>
        <dbReference type="SAM" id="Phobius"/>
    </source>
</evidence>
<name>A0A6J1L8Y2_DROHY</name>
<accession>A0A6J1L8Y2</accession>
<dbReference type="AlphaFoldDB" id="A0A6J1L8Y2"/>
<keyword evidence="9" id="KW-1185">Reference proteome</keyword>
<comment type="similarity">
    <text evidence="2">Belongs to the prominin family.</text>
</comment>
<keyword evidence="4 8" id="KW-1133">Transmembrane helix</keyword>
<proteinExistence type="inferred from homology"/>
<dbReference type="InterPro" id="IPR008795">
    <property type="entry name" value="Prominin"/>
</dbReference>
<keyword evidence="3 8" id="KW-0812">Transmembrane</keyword>
<evidence type="ECO:0000256" key="6">
    <source>
        <dbReference type="ARBA" id="ARBA00023180"/>
    </source>
</evidence>
<feature type="transmembrane region" description="Helical" evidence="8">
    <location>
        <begin position="551"/>
        <end position="582"/>
    </location>
</feature>
<keyword evidence="5 8" id="KW-0472">Membrane</keyword>
<evidence type="ECO:0000256" key="4">
    <source>
        <dbReference type="ARBA" id="ARBA00022989"/>
    </source>
</evidence>
<feature type="region of interest" description="Disordered" evidence="7">
    <location>
        <begin position="59"/>
        <end position="90"/>
    </location>
</feature>
<dbReference type="Pfam" id="PF05478">
    <property type="entry name" value="Prominin"/>
    <property type="match status" value="1"/>
</dbReference>
<gene>
    <name evidence="10" type="primary">LOC111591913</name>
</gene>
<dbReference type="GO" id="GO:0016020">
    <property type="term" value="C:membrane"/>
    <property type="evidence" value="ECO:0007669"/>
    <property type="project" value="UniProtKB-SubCell"/>
</dbReference>
<evidence type="ECO:0000256" key="5">
    <source>
        <dbReference type="ARBA" id="ARBA00023136"/>
    </source>
</evidence>
<dbReference type="GeneID" id="111591913"/>
<comment type="subcellular location">
    <subcellularLocation>
        <location evidence="1">Membrane</location>
        <topology evidence="1">Multi-pass membrane protein</topology>
    </subcellularLocation>
</comment>
<dbReference type="OMA" id="MFIANKF"/>
<evidence type="ECO:0000256" key="2">
    <source>
        <dbReference type="ARBA" id="ARBA00006058"/>
    </source>
</evidence>
<reference evidence="10" key="1">
    <citation type="submission" date="2025-08" db="UniProtKB">
        <authorList>
            <consortium name="RefSeq"/>
        </authorList>
    </citation>
    <scope>IDENTIFICATION</scope>
    <source>
        <strain evidence="10">15085-1641.00</strain>
        <tissue evidence="10">Whole body</tissue>
    </source>
</reference>
<keyword evidence="6" id="KW-0325">Glycoprotein</keyword>
<evidence type="ECO:0000256" key="7">
    <source>
        <dbReference type="SAM" id="MobiDB-lite"/>
    </source>
</evidence>
<evidence type="ECO:0000313" key="9">
    <source>
        <dbReference type="Proteomes" id="UP000504633"/>
    </source>
</evidence>
<feature type="transmembrane region" description="Helical" evidence="8">
    <location>
        <begin position="193"/>
        <end position="222"/>
    </location>
</feature>
<evidence type="ECO:0000256" key="1">
    <source>
        <dbReference type="ARBA" id="ARBA00004141"/>
    </source>
</evidence>
<dbReference type="OrthoDB" id="6229420at2759"/>
<evidence type="ECO:0000256" key="3">
    <source>
        <dbReference type="ARBA" id="ARBA00022692"/>
    </source>
</evidence>
<feature type="transmembrane region" description="Helical" evidence="8">
    <location>
        <begin position="518"/>
        <end position="544"/>
    </location>
</feature>
<feature type="transmembrane region" description="Helical" evidence="8">
    <location>
        <begin position="12"/>
        <end position="34"/>
    </location>
</feature>
<dbReference type="RefSeq" id="XP_023159603.2">
    <property type="nucleotide sequence ID" value="XM_023303835.2"/>
</dbReference>
<dbReference type="PANTHER" id="PTHR22730">
    <property type="entry name" value="PROMININ PROM PROTEIN"/>
    <property type="match status" value="1"/>
</dbReference>
<feature type="transmembrane region" description="Helical" evidence="8">
    <location>
        <begin position="243"/>
        <end position="265"/>
    </location>
</feature>
<feature type="transmembrane region" description="Helical" evidence="8">
    <location>
        <begin position="862"/>
        <end position="881"/>
    </location>
</feature>
<organism evidence="9 10">
    <name type="scientific">Drosophila hydei</name>
    <name type="common">Fruit fly</name>
    <dbReference type="NCBI Taxonomy" id="7224"/>
    <lineage>
        <taxon>Eukaryota</taxon>
        <taxon>Metazoa</taxon>
        <taxon>Ecdysozoa</taxon>
        <taxon>Arthropoda</taxon>
        <taxon>Hexapoda</taxon>
        <taxon>Insecta</taxon>
        <taxon>Pterygota</taxon>
        <taxon>Neoptera</taxon>
        <taxon>Endopterygota</taxon>
        <taxon>Diptera</taxon>
        <taxon>Brachycera</taxon>
        <taxon>Muscomorpha</taxon>
        <taxon>Ephydroidea</taxon>
        <taxon>Drosophilidae</taxon>
        <taxon>Drosophila</taxon>
    </lineage>
</organism>
<dbReference type="PANTHER" id="PTHR22730:SF1">
    <property type="entry name" value="PROMININ-LIKE PROTEIN"/>
    <property type="match status" value="1"/>
</dbReference>
<evidence type="ECO:0000313" key="10">
    <source>
        <dbReference type="RefSeq" id="XP_023159603.2"/>
    </source>
</evidence>
<dbReference type="Proteomes" id="UP000504633">
    <property type="component" value="Unplaced"/>
</dbReference>
<sequence length="936" mass="107489">MKRQRYFLSSRKIWVLRVIVIGNLLVHLTGSIVAQAVNQKDLIVEEDFAEELLKDLPEDLGEVPPEAVEEDDLADKQMPSNRGEHSRSSDTFKVDEWREGFEGMGTVHEQMGVSHWPEVQYTKYEYKTKFHGQTIHPKMGMEPIFNFTHYIFQNTLTDPPYIPDGYVVTNNRDILMLGQKSEMNDWRDLLWRYFLYLFWVAFLLTLIIIIPFIGVCYCCFCCCRRCSKGCPPCTRSRETRLRYVYGLLLFILIVPLIVCTVVAFLTNKMIDRGMKESTYTMRRSSEDICRYQEDVRKHIYHLFANNYEELMNHLNYLLTNAHDHIFLDMSDSSDASGLQELKRIMDNMVSARVLMTNVNVMEKEMRYLISQLRDGVRGVKREITYSCHMSAHPRCQDFLKSSSIEFIDTTRCIHIDQLPNSTVYLTGMNYIIDKRYTDIPNNAILRLQAVKDAVSKELKRAAPPIKLNLQRGRDVFLYKANVIRGKIDTVLNDLYFSSLRSSESFENLYEKYANDRSAVNLIVCIILALISVILISGLICGCAASKQAGAVILLFALIVIFCALSFIILVGLFYFIMGLFIYGGACEPSGHLRKLDTLISVGHGNNASTDMQIQQATMALQGCGLNKNVFNILHDNSIYDVTELAQIELFDDKDFFIGLMYDDFSEIKLMLEEEKLRLTEIINGSLSTYRSQLYTQNICAGLTPRPLTWYSEELRSIVTDLYSGYYSGHWNVRVALNNAAMSLDVYHNQFVIPIQKLQESMRRTLNRIDSLILYNNNNFGFSIKVLLQYVVNAEKFIQSKGKYFVRELVRNLTMFCAEQTDEYIEMLIVKCNKEVGPCEPLAKAYQSSVHLVCENLVDPINGFWLGVLCFALVLLPLLFVLHRLMCLYRIYSPAPAGLVGTCPVCISRTPGGYDDNARITLPDNPQLGHYKRKKKD</sequence>
<dbReference type="KEGG" id="dhe:111591913"/>